<organism evidence="4">
    <name type="scientific">Opuntia streptacantha</name>
    <name type="common">Prickly pear cactus</name>
    <name type="synonym">Opuntia cardona</name>
    <dbReference type="NCBI Taxonomy" id="393608"/>
    <lineage>
        <taxon>Eukaryota</taxon>
        <taxon>Viridiplantae</taxon>
        <taxon>Streptophyta</taxon>
        <taxon>Embryophyta</taxon>
        <taxon>Tracheophyta</taxon>
        <taxon>Spermatophyta</taxon>
        <taxon>Magnoliopsida</taxon>
        <taxon>eudicotyledons</taxon>
        <taxon>Gunneridae</taxon>
        <taxon>Pentapetalae</taxon>
        <taxon>Caryophyllales</taxon>
        <taxon>Cactineae</taxon>
        <taxon>Cactaceae</taxon>
        <taxon>Opuntioideae</taxon>
        <taxon>Opuntia</taxon>
    </lineage>
</organism>
<proteinExistence type="inferred from homology"/>
<dbReference type="EMBL" id="GISG01232478">
    <property type="protein sequence ID" value="MBA4666706.1"/>
    <property type="molecule type" value="Transcribed_RNA"/>
</dbReference>
<dbReference type="Pfam" id="PF02536">
    <property type="entry name" value="mTERF"/>
    <property type="match status" value="1"/>
</dbReference>
<evidence type="ECO:0000256" key="2">
    <source>
        <dbReference type="ARBA" id="ARBA00022472"/>
    </source>
</evidence>
<keyword evidence="2" id="KW-0806">Transcription termination</keyword>
<dbReference type="AlphaFoldDB" id="A0A7C9EIF3"/>
<keyword evidence="3" id="KW-0809">Transit peptide</keyword>
<accession>A0A7C9EIF3</accession>
<keyword evidence="2" id="KW-0804">Transcription</keyword>
<evidence type="ECO:0000256" key="1">
    <source>
        <dbReference type="ARBA" id="ARBA00007692"/>
    </source>
</evidence>
<evidence type="ECO:0000256" key="3">
    <source>
        <dbReference type="ARBA" id="ARBA00022946"/>
    </source>
</evidence>
<reference evidence="4" key="2">
    <citation type="submission" date="2020-07" db="EMBL/GenBank/DDBJ databases">
        <authorList>
            <person name="Vera ALvarez R."/>
            <person name="Arias-Moreno D.M."/>
            <person name="Jimenez-Jacinto V."/>
            <person name="Jimenez-Bremont J.F."/>
            <person name="Swaminathan K."/>
            <person name="Moose S.P."/>
            <person name="Guerrero-Gonzalez M.L."/>
            <person name="Marino-Ramirez L."/>
            <person name="Landsman D."/>
            <person name="Rodriguez-Kessler M."/>
            <person name="Delgado-Sanchez P."/>
        </authorList>
    </citation>
    <scope>NUCLEOTIDE SEQUENCE</scope>
    <source>
        <tissue evidence="4">Cladode</tissue>
    </source>
</reference>
<keyword evidence="2" id="KW-0805">Transcription regulation</keyword>
<dbReference type="GO" id="GO:0006353">
    <property type="term" value="P:DNA-templated transcription termination"/>
    <property type="evidence" value="ECO:0007669"/>
    <property type="project" value="UniProtKB-KW"/>
</dbReference>
<sequence length="107" mass="12501">MMRRNPNCFRKSKEKIKKSLNFLMKELGYEPKYVITNSFLLTCSLEGRLVPRHRTLMVLKEKGFVRQSYAFISAVTLTESKFLNKFVLPFKEARQFYAKQIGIPAGC</sequence>
<dbReference type="PANTHER" id="PTHR13068:SF231">
    <property type="entry name" value="TRANSCRIPTION TERMINATION FACTOR MTERF2, CHLOROPLASTIC-LIKE"/>
    <property type="match status" value="1"/>
</dbReference>
<protein>
    <submittedName>
        <fullName evidence="4">Uncharacterized protein</fullName>
    </submittedName>
</protein>
<comment type="similarity">
    <text evidence="1">Belongs to the mTERF family.</text>
</comment>
<dbReference type="PANTHER" id="PTHR13068">
    <property type="entry name" value="CGI-12 PROTEIN-RELATED"/>
    <property type="match status" value="1"/>
</dbReference>
<dbReference type="InterPro" id="IPR038538">
    <property type="entry name" value="MTERF_sf"/>
</dbReference>
<name>A0A7C9EIF3_OPUST</name>
<dbReference type="SMART" id="SM00733">
    <property type="entry name" value="Mterf"/>
    <property type="match status" value="2"/>
</dbReference>
<reference evidence="4" key="1">
    <citation type="journal article" date="2013" name="J. Plant Res.">
        <title>Effect of fungi and light on seed germination of three Opuntia species from semiarid lands of central Mexico.</title>
        <authorList>
            <person name="Delgado-Sanchez P."/>
            <person name="Jimenez-Bremont J.F."/>
            <person name="Guerrero-Gonzalez Mde L."/>
            <person name="Flores J."/>
        </authorList>
    </citation>
    <scope>NUCLEOTIDE SEQUENCE</scope>
    <source>
        <tissue evidence="4">Cladode</tissue>
    </source>
</reference>
<dbReference type="GO" id="GO:0003676">
    <property type="term" value="F:nucleic acid binding"/>
    <property type="evidence" value="ECO:0007669"/>
    <property type="project" value="InterPro"/>
</dbReference>
<dbReference type="InterPro" id="IPR003690">
    <property type="entry name" value="MTERF"/>
</dbReference>
<dbReference type="Gene3D" id="1.25.70.10">
    <property type="entry name" value="Transcription termination factor 3, mitochondrial"/>
    <property type="match status" value="1"/>
</dbReference>
<evidence type="ECO:0000313" key="4">
    <source>
        <dbReference type="EMBL" id="MBA4666706.1"/>
    </source>
</evidence>